<sequence length="486" mass="55547">MMHQALLVPEVILEIFAYVNTIPSTQTSTQKLFAGLARTCKIFYEPAMDLLWVEIHELEPLLGCVARLHPLIYHHSRTRWNEPWAKDVEPLSAHEVHQFLRHSSRIRTLDIKSEHPHLLSVIPAEACIFPKLKSLSLSTTYLNHFLPHMLHRCHLLSVDEGLQSFVTRCIALEHLRIYTPEICDGDSTADELSPLSDRIHWCTQLVTLACPMLDWATWKHLSSLPTLLKLRIEQGCNDPSSLSKRDIVNLSFLNITTLFFQELYDPKDIITVMQHSQFPSLKEFAFEANYFFSEQAEQLFHALSHCRTLEEISICSYDDEFMGNDGSLTPIPHFLCFTQLRTLKLMLNNFHIYLDNDMLLQAMSSWPHIRTLEIDDSAFSSEVTLRGLFTALGLCPQLHTLQVPIKIATIDIDPDAEPIQHTSLRSLDLESSEFQIADAEIIARIISAWLPCIDQVQNLYGLSWVEVNRHLRSLRAATAPHVVGAS</sequence>
<dbReference type="RefSeq" id="XP_041217959.1">
    <property type="nucleotide sequence ID" value="XM_041363268.1"/>
</dbReference>
<reference evidence="1" key="1">
    <citation type="journal article" date="2020" name="New Phytol.">
        <title>Comparative genomics reveals dynamic genome evolution in host specialist ectomycorrhizal fungi.</title>
        <authorList>
            <person name="Lofgren L.A."/>
            <person name="Nguyen N.H."/>
            <person name="Vilgalys R."/>
            <person name="Ruytinx J."/>
            <person name="Liao H.L."/>
            <person name="Branco S."/>
            <person name="Kuo A."/>
            <person name="LaButti K."/>
            <person name="Lipzen A."/>
            <person name="Andreopoulos W."/>
            <person name="Pangilinan J."/>
            <person name="Riley R."/>
            <person name="Hundley H."/>
            <person name="Na H."/>
            <person name="Barry K."/>
            <person name="Grigoriev I.V."/>
            <person name="Stajich J.E."/>
            <person name="Kennedy P.G."/>
        </authorList>
    </citation>
    <scope>NUCLEOTIDE SEQUENCE</scope>
    <source>
        <strain evidence="1">FC203</strain>
    </source>
</reference>
<dbReference type="GO" id="GO:0019005">
    <property type="term" value="C:SCF ubiquitin ligase complex"/>
    <property type="evidence" value="ECO:0007669"/>
    <property type="project" value="TreeGrafter"/>
</dbReference>
<keyword evidence="2" id="KW-1185">Reference proteome</keyword>
<dbReference type="EMBL" id="JABBWK010000133">
    <property type="protein sequence ID" value="KAG1890693.1"/>
    <property type="molecule type" value="Genomic_DNA"/>
</dbReference>
<dbReference type="Gene3D" id="3.80.10.10">
    <property type="entry name" value="Ribonuclease Inhibitor"/>
    <property type="match status" value="1"/>
</dbReference>
<evidence type="ECO:0000313" key="2">
    <source>
        <dbReference type="Proteomes" id="UP001195769"/>
    </source>
</evidence>
<dbReference type="PANTHER" id="PTHR13318">
    <property type="entry name" value="PARTNER OF PAIRED, ISOFORM B-RELATED"/>
    <property type="match status" value="1"/>
</dbReference>
<accession>A0AAD4DT53</accession>
<dbReference type="AlphaFoldDB" id="A0AAD4DT53"/>
<protein>
    <recommendedName>
        <fullName evidence="3">F-box domain-containing protein</fullName>
    </recommendedName>
</protein>
<dbReference type="GeneID" id="64657566"/>
<name>A0AAD4DT53_9AGAM</name>
<comment type="caution">
    <text evidence="1">The sequence shown here is derived from an EMBL/GenBank/DDBJ whole genome shotgun (WGS) entry which is preliminary data.</text>
</comment>
<evidence type="ECO:0008006" key="3">
    <source>
        <dbReference type="Google" id="ProtNLM"/>
    </source>
</evidence>
<dbReference type="InterPro" id="IPR032675">
    <property type="entry name" value="LRR_dom_sf"/>
</dbReference>
<organism evidence="1 2">
    <name type="scientific">Suillus fuscotomentosus</name>
    <dbReference type="NCBI Taxonomy" id="1912939"/>
    <lineage>
        <taxon>Eukaryota</taxon>
        <taxon>Fungi</taxon>
        <taxon>Dikarya</taxon>
        <taxon>Basidiomycota</taxon>
        <taxon>Agaricomycotina</taxon>
        <taxon>Agaricomycetes</taxon>
        <taxon>Agaricomycetidae</taxon>
        <taxon>Boletales</taxon>
        <taxon>Suillineae</taxon>
        <taxon>Suillaceae</taxon>
        <taxon>Suillus</taxon>
    </lineage>
</organism>
<gene>
    <name evidence="1" type="ORF">F5891DRAFT_107018</name>
</gene>
<proteinExistence type="predicted"/>
<dbReference type="SUPFAM" id="SSF52047">
    <property type="entry name" value="RNI-like"/>
    <property type="match status" value="1"/>
</dbReference>
<dbReference type="Proteomes" id="UP001195769">
    <property type="component" value="Unassembled WGS sequence"/>
</dbReference>
<dbReference type="PANTHER" id="PTHR13318:SF95">
    <property type="entry name" value="F-BOX PROTEIN YLR352W"/>
    <property type="match status" value="1"/>
</dbReference>
<dbReference type="GO" id="GO:0031146">
    <property type="term" value="P:SCF-dependent proteasomal ubiquitin-dependent protein catabolic process"/>
    <property type="evidence" value="ECO:0007669"/>
    <property type="project" value="TreeGrafter"/>
</dbReference>
<evidence type="ECO:0000313" key="1">
    <source>
        <dbReference type="EMBL" id="KAG1890693.1"/>
    </source>
</evidence>